<dbReference type="OMA" id="VWQQNDA"/>
<proteinExistence type="predicted"/>
<feature type="region of interest" description="Disordered" evidence="1">
    <location>
        <begin position="2194"/>
        <end position="2247"/>
    </location>
</feature>
<feature type="compositionally biased region" description="Basic and acidic residues" evidence="1">
    <location>
        <begin position="1965"/>
        <end position="1982"/>
    </location>
</feature>
<evidence type="ECO:0000259" key="2">
    <source>
        <dbReference type="PROSITE" id="PS50235"/>
    </source>
</evidence>
<dbReference type="SUPFAM" id="SSF54001">
    <property type="entry name" value="Cysteine proteinases"/>
    <property type="match status" value="1"/>
</dbReference>
<feature type="compositionally biased region" description="Basic and acidic residues" evidence="1">
    <location>
        <begin position="2229"/>
        <end position="2247"/>
    </location>
</feature>
<dbReference type="GO" id="GO:0004843">
    <property type="term" value="F:cysteine-type deubiquitinase activity"/>
    <property type="evidence" value="ECO:0007669"/>
    <property type="project" value="InterPro"/>
</dbReference>
<feature type="region of interest" description="Disordered" evidence="1">
    <location>
        <begin position="193"/>
        <end position="236"/>
    </location>
</feature>
<feature type="region of interest" description="Disordered" evidence="1">
    <location>
        <begin position="1157"/>
        <end position="1183"/>
    </location>
</feature>
<dbReference type="GO" id="GO:0016579">
    <property type="term" value="P:protein deubiquitination"/>
    <property type="evidence" value="ECO:0007669"/>
    <property type="project" value="InterPro"/>
</dbReference>
<feature type="compositionally biased region" description="Basic and acidic residues" evidence="1">
    <location>
        <begin position="268"/>
        <end position="281"/>
    </location>
</feature>
<comment type="caution">
    <text evidence="3">The sequence shown here is derived from an EMBL/GenBank/DDBJ whole genome shotgun (WGS) entry which is preliminary data.</text>
</comment>
<dbReference type="PROSITE" id="PS00973">
    <property type="entry name" value="USP_2"/>
    <property type="match status" value="1"/>
</dbReference>
<dbReference type="EMBL" id="AGNL01025778">
    <property type="protein sequence ID" value="EJK58247.1"/>
    <property type="molecule type" value="Genomic_DNA"/>
</dbReference>
<dbReference type="InterPro" id="IPR018200">
    <property type="entry name" value="USP_CS"/>
</dbReference>
<feature type="compositionally biased region" description="Acidic residues" evidence="1">
    <location>
        <begin position="2203"/>
        <end position="2214"/>
    </location>
</feature>
<evidence type="ECO:0000313" key="4">
    <source>
        <dbReference type="Proteomes" id="UP000266841"/>
    </source>
</evidence>
<dbReference type="OrthoDB" id="289038at2759"/>
<organism evidence="3 4">
    <name type="scientific">Thalassiosira oceanica</name>
    <name type="common">Marine diatom</name>
    <dbReference type="NCBI Taxonomy" id="159749"/>
    <lineage>
        <taxon>Eukaryota</taxon>
        <taxon>Sar</taxon>
        <taxon>Stramenopiles</taxon>
        <taxon>Ochrophyta</taxon>
        <taxon>Bacillariophyta</taxon>
        <taxon>Coscinodiscophyceae</taxon>
        <taxon>Thalassiosirophycidae</taxon>
        <taxon>Thalassiosirales</taxon>
        <taxon>Thalassiosiraceae</taxon>
        <taxon>Thalassiosira</taxon>
    </lineage>
</organism>
<dbReference type="InterPro" id="IPR001394">
    <property type="entry name" value="Peptidase_C19_UCH"/>
</dbReference>
<feature type="compositionally biased region" description="Basic and acidic residues" evidence="1">
    <location>
        <begin position="209"/>
        <end position="220"/>
    </location>
</feature>
<dbReference type="GO" id="GO:0005634">
    <property type="term" value="C:nucleus"/>
    <property type="evidence" value="ECO:0007669"/>
    <property type="project" value="TreeGrafter"/>
</dbReference>
<feature type="region of interest" description="Disordered" evidence="1">
    <location>
        <begin position="1963"/>
        <end position="1992"/>
    </location>
</feature>
<evidence type="ECO:0000313" key="3">
    <source>
        <dbReference type="EMBL" id="EJK58247.1"/>
    </source>
</evidence>
<feature type="region of interest" description="Disordered" evidence="1">
    <location>
        <begin position="262"/>
        <end position="281"/>
    </location>
</feature>
<feature type="region of interest" description="Disordered" evidence="1">
    <location>
        <begin position="89"/>
        <end position="113"/>
    </location>
</feature>
<dbReference type="Pfam" id="PF00443">
    <property type="entry name" value="UCH"/>
    <property type="match status" value="1"/>
</dbReference>
<dbReference type="InterPro" id="IPR038765">
    <property type="entry name" value="Papain-like_cys_pep_sf"/>
</dbReference>
<evidence type="ECO:0000256" key="1">
    <source>
        <dbReference type="SAM" id="MobiDB-lite"/>
    </source>
</evidence>
<accession>K0SID1</accession>
<feature type="non-terminal residue" evidence="3">
    <location>
        <position position="1"/>
    </location>
</feature>
<dbReference type="Proteomes" id="UP000266841">
    <property type="component" value="Unassembled WGS sequence"/>
</dbReference>
<keyword evidence="4" id="KW-1185">Reference proteome</keyword>
<dbReference type="eggNOG" id="KOG1866">
    <property type="taxonomic scope" value="Eukaryota"/>
</dbReference>
<sequence>TLSSVRASLESSVPSAVRSAERCVRILSTSIADSDVCGSPDAVARRLAGIESGSPPGAYLDVVPHGLRGRHGAMTVGIVAKLSGRINDEARQGQQQQAQGQTSSSNGSGSDRFNVEIHPLQTLGSVKSLISTRTGHPVGMIRLMNILGRPRGKFYGCAVGALPRQPDSTLAADAGVASGVEIVALLTDRPAGDLTREGKQHRPQSILLDDDKRGVREEGKGANGAEGEAPSSKSAIMDPAFLSGDQFFDTLISILEALPRPAAEADDDKGGDKSKKGRENNDDTRSLVWSLLLSMPTNTGMVRRVECATNPSTEAEGKLWWTLLSSSHTERSVYVLQIVDALLSPSSDETFSSLPESDAARRLSGLMRRRSAEFRGSFVDSGGFDAVLMLFVECSSGSDVGGSDPTSSGRRWRMVYECALSIISHCIFGPENDSISEEGTRIVDVIDQSTLRSFLKGLAVISTSGVGDETVLNVLRLVSHLIPAEEEGDDGGAASALDEKLLTSLLLWKGGDAATNLVTLRSASTIRKRTEELIASKPSLSAASFPWLVASIGGVEPSDECADEFFSVLARQVRGSDVSAAGESDRLRALGDEVCNKVAGYPRATSGDGGGGEDSSTCVLCGCLNMIVALVEMSGLCRDVIEGEQRDAQHLLVGSGRILEALDVTPWWDEVAEASSAAGRATSDSVHDRTLINLMGSIFDGFVMSPSGMPPVCSDARSRTLAFGVVNAAAKMCNGGLGYSILSAKIDRIISSVSPSIRHQWGIEPGSDDTDAVKMNKSARYSGLKNQGCTCYMNSVLQQLFMMPNLKRKLCEAVLPADLRSGGAGSRGGTNGASLVGKKVTLHWENGNKYDAHVAGYNETRNTHIVNYVTMAVATSQDNIQGGGEGGAAFNASLLPPDLPEEFVLSEGRPGKETGVLDVLPPPTTVQESTQPCAVSARVDADKPGPEGPTETEDEASSRKLLEEVQRTFVNLNETKGRCYDPRGLVEASHCLKLEFDVWQQNDASEFAMKLLDRLETSLKKWSPEHCQYVSKTFGMKQTAQKICKECGLKTNREEDHMNIICEIRNKSSIHEAMAGMCEDEVMDGDNKVYCDRCKAKTDTVRRTAISALPNMLVLSLKRFDLDYTTFETVKLNSRCEFPENLNMKKYTLEAKEIMEESRQTADRSETGSMELETSSTMDGENDPLASLPDVDYEYRLAGVLVHAGVAQGGHYYSFIKDRSSAQWYKFDDEDVTPFDSSNIEAECFGGKFKKETKYNNGHVNVVEQEKFANALMLFYEKVKPLELSDGDDDEKDRTVSEDSAVKWTVSNGFDVFLPEVQKSNSIHSWQSLLLADEFQHFVKDILSSCTEPADINSSSLSASESGPGTSPLDPWHRAIIRTSLSFVFDVLFHLNIKSALLSGWEETLVRALASPEISATFIEDLAERTKFVFENWIRAYSMECPEKPIRRAAMKVFASTIVSLLSNASEQSCLESWARAWSKQVSELRLDVSVWDQNTTAMPCKLIVQNADCHPLEDPTQIGRGSSSTGILLSFMAELMEVSPRYLQSNCDIGFLIRELASCELTTVGKLLRDALVSAQFVLRLYCLGFREKCQEPLRTIFPGSTISPQIAEAISRSETYSTNMMQISAYNVNDETAFILTEAIGCLLTMPWVRREDLCFVSEHNRGRGVKVLTPKAVEALRIVFNDSKPPSSNGMTKGDALEFLKTTGQGALSQRIDHLFEKYAVSDGTKQDHAVLTVDGFLAHYKDLIQSNEEQVRTELSLFGFRPNLSRRERTRSSLGNEPRLMSTREGIALDVFSNRNLLPCVTDLTIQTIHMLNFYHHLSLNHGKDLAGYVMAAIGIGRDNRAVILETLKVVNEKMSEWTLNSQPVSLVIQVFGTFCALPDREYQQDAIACVMSNRDENERNEHGLAIVGNHFRQNSNTFQNEDILRKYIHIVKRLSQQSAIDSWLKNHSNCTEWLKPNSVHQHEQRRGGAGHQDRMDSMFEDSEDNDSRFSDDSVAGGIQVEGCGLSEINGYFRRVGFHDDCPKFCKMTTFRGREEVFSLFRCRLTDNTRRWYISIVPMNSQPGTTKDVDFYAALALSHDDYPPAKSWMSVPHGGGIDPPPTLTTVVIDLSAPMCSRLSHERFFMSHVSLLQAADMVRNPISPKFGQMMALEKDIVPSSPRFGHIQFAATVATGFNGARNSHHTLCEVFSKDNDKGDDNNDGGDGNDDAESGSGDSSGEEEAIEGGDRRRSLRRGEESARGRA</sequence>
<dbReference type="Gene3D" id="3.90.70.10">
    <property type="entry name" value="Cysteine proteinases"/>
    <property type="match status" value="2"/>
</dbReference>
<feature type="domain" description="USP" evidence="2">
    <location>
        <begin position="782"/>
        <end position="1279"/>
    </location>
</feature>
<dbReference type="InterPro" id="IPR028889">
    <property type="entry name" value="USP"/>
</dbReference>
<feature type="compositionally biased region" description="Low complexity" evidence="1">
    <location>
        <begin position="92"/>
        <end position="110"/>
    </location>
</feature>
<dbReference type="InterPro" id="IPR050164">
    <property type="entry name" value="Peptidase_C19"/>
</dbReference>
<protein>
    <recommendedName>
        <fullName evidence="2">USP domain-containing protein</fullName>
    </recommendedName>
</protein>
<dbReference type="GO" id="GO:0005829">
    <property type="term" value="C:cytosol"/>
    <property type="evidence" value="ECO:0007669"/>
    <property type="project" value="TreeGrafter"/>
</dbReference>
<gene>
    <name evidence="3" type="ORF">THAOC_21653</name>
</gene>
<feature type="region of interest" description="Disordered" evidence="1">
    <location>
        <begin position="913"/>
        <end position="958"/>
    </location>
</feature>
<dbReference type="PROSITE" id="PS50235">
    <property type="entry name" value="USP_3"/>
    <property type="match status" value="1"/>
</dbReference>
<dbReference type="PANTHER" id="PTHR24006:SF827">
    <property type="entry name" value="UBIQUITIN CARBOXYL-TERMINAL HYDROLASE 34"/>
    <property type="match status" value="1"/>
</dbReference>
<name>K0SID1_THAOC</name>
<dbReference type="PANTHER" id="PTHR24006">
    <property type="entry name" value="UBIQUITIN CARBOXYL-TERMINAL HYDROLASE"/>
    <property type="match status" value="1"/>
</dbReference>
<feature type="compositionally biased region" description="Basic and acidic residues" evidence="1">
    <location>
        <begin position="1157"/>
        <end position="1166"/>
    </location>
</feature>
<reference evidence="3 4" key="1">
    <citation type="journal article" date="2012" name="Genome Biol.">
        <title>Genome and low-iron response of an oceanic diatom adapted to chronic iron limitation.</title>
        <authorList>
            <person name="Lommer M."/>
            <person name="Specht M."/>
            <person name="Roy A.S."/>
            <person name="Kraemer L."/>
            <person name="Andreson R."/>
            <person name="Gutowska M.A."/>
            <person name="Wolf J."/>
            <person name="Bergner S.V."/>
            <person name="Schilhabel M.B."/>
            <person name="Klostermeier U.C."/>
            <person name="Beiko R.G."/>
            <person name="Rosenstiel P."/>
            <person name="Hippler M."/>
            <person name="Laroche J."/>
        </authorList>
    </citation>
    <scope>NUCLEOTIDE SEQUENCE [LARGE SCALE GENOMIC DNA]</scope>
    <source>
        <strain evidence="3 4">CCMP1005</strain>
    </source>
</reference>